<evidence type="ECO:0000256" key="1">
    <source>
        <dbReference type="ARBA" id="ARBA00000223"/>
    </source>
</evidence>
<gene>
    <name evidence="4" type="ORF">NBH21_15005</name>
</gene>
<protein>
    <submittedName>
        <fullName evidence="4">Transporter</fullName>
    </submittedName>
</protein>
<comment type="caution">
    <text evidence="4">The sequence shown here is derived from an EMBL/GenBank/DDBJ whole genome shotgun (WGS) entry which is preliminary data.</text>
</comment>
<dbReference type="PANTHER" id="PTHR31690:SF4">
    <property type="entry name" value="FUCOSE MUTAROTASE"/>
    <property type="match status" value="1"/>
</dbReference>
<dbReference type="InterPro" id="IPR050443">
    <property type="entry name" value="RbsD/FucU_mutarotase"/>
</dbReference>
<evidence type="ECO:0000313" key="5">
    <source>
        <dbReference type="Proteomes" id="UP001155380"/>
    </source>
</evidence>
<dbReference type="AlphaFoldDB" id="A0AAJ1F7M7"/>
<dbReference type="GO" id="GO:0036373">
    <property type="term" value="F:L-fucose mutarotase activity"/>
    <property type="evidence" value="ECO:0007669"/>
    <property type="project" value="UniProtKB-EC"/>
</dbReference>
<evidence type="ECO:0000313" key="4">
    <source>
        <dbReference type="EMBL" id="MCO5958087.1"/>
    </source>
</evidence>
<dbReference type="GO" id="GO:0006004">
    <property type="term" value="P:fucose metabolic process"/>
    <property type="evidence" value="ECO:0007669"/>
    <property type="project" value="TreeGrafter"/>
</dbReference>
<reference evidence="4" key="1">
    <citation type="submission" date="2022-06" db="EMBL/GenBank/DDBJ databases">
        <authorList>
            <person name="Sun Q."/>
        </authorList>
    </citation>
    <scope>NUCLEOTIDE SEQUENCE</scope>
    <source>
        <strain evidence="4">S101</strain>
    </source>
</reference>
<name>A0AAJ1F7M7_9HYPH</name>
<dbReference type="SUPFAM" id="SSF102546">
    <property type="entry name" value="RbsD-like"/>
    <property type="match status" value="1"/>
</dbReference>
<proteinExistence type="predicted"/>
<dbReference type="InterPro" id="IPR007721">
    <property type="entry name" value="RbsD_FucU"/>
</dbReference>
<dbReference type="InterPro" id="IPR023750">
    <property type="entry name" value="RbsD-like_sf"/>
</dbReference>
<dbReference type="RefSeq" id="WP_250913908.1">
    <property type="nucleotide sequence ID" value="NZ_JAMXLX010000004.1"/>
</dbReference>
<dbReference type="Proteomes" id="UP001155380">
    <property type="component" value="Unassembled WGS sequence"/>
</dbReference>
<accession>A0AAJ1F7M7</accession>
<organism evidence="4 5">
    <name type="scientific">Ciceribacter sichuanensis</name>
    <dbReference type="NCBI Taxonomy" id="2949647"/>
    <lineage>
        <taxon>Bacteria</taxon>
        <taxon>Pseudomonadati</taxon>
        <taxon>Pseudomonadota</taxon>
        <taxon>Alphaproteobacteria</taxon>
        <taxon>Hyphomicrobiales</taxon>
        <taxon>Rhizobiaceae</taxon>
        <taxon>Ciceribacter</taxon>
    </lineage>
</organism>
<keyword evidence="2" id="KW-0413">Isomerase</keyword>
<comment type="catalytic activity">
    <reaction evidence="3">
        <text>alpha-L-fucose = beta-L-fucose</text>
        <dbReference type="Rhea" id="RHEA:25580"/>
        <dbReference type="ChEBI" id="CHEBI:42548"/>
        <dbReference type="ChEBI" id="CHEBI:42589"/>
        <dbReference type="EC" id="5.1.3.29"/>
    </reaction>
</comment>
<evidence type="ECO:0000256" key="2">
    <source>
        <dbReference type="ARBA" id="ARBA00023235"/>
    </source>
</evidence>
<dbReference type="Pfam" id="PF05025">
    <property type="entry name" value="RbsD_FucU"/>
    <property type="match status" value="1"/>
</dbReference>
<dbReference type="GO" id="GO:0042806">
    <property type="term" value="F:fucose binding"/>
    <property type="evidence" value="ECO:0007669"/>
    <property type="project" value="TreeGrafter"/>
</dbReference>
<dbReference type="PANTHER" id="PTHR31690">
    <property type="entry name" value="FUCOSE MUTAROTASE"/>
    <property type="match status" value="1"/>
</dbReference>
<sequence length="142" mass="15507">MLKGIDPLLSPDLLATLRAMGHGDEIAIVDGNYPALEHARRLVRLDGHGLVPVLNAVLSVLPIDDFVPQAIFRSTVGADPERLDPVHQEMIACCARHEPSMTVVPLVGASFYDRVRAAHTVIQTGEPRLYANIILRKGVIYP</sequence>
<evidence type="ECO:0000256" key="3">
    <source>
        <dbReference type="ARBA" id="ARBA00036324"/>
    </source>
</evidence>
<dbReference type="GO" id="GO:0062193">
    <property type="term" value="F:D-ribose pyranase activity"/>
    <property type="evidence" value="ECO:0007669"/>
    <property type="project" value="UniProtKB-EC"/>
</dbReference>
<dbReference type="EMBL" id="JAMXLX010000004">
    <property type="protein sequence ID" value="MCO5958087.1"/>
    <property type="molecule type" value="Genomic_DNA"/>
</dbReference>
<comment type="catalytic activity">
    <reaction evidence="1">
        <text>beta-D-ribopyranose = beta-D-ribofuranose</text>
        <dbReference type="Rhea" id="RHEA:25432"/>
        <dbReference type="ChEBI" id="CHEBI:27476"/>
        <dbReference type="ChEBI" id="CHEBI:47002"/>
        <dbReference type="EC" id="5.4.99.62"/>
    </reaction>
</comment>
<dbReference type="Gene3D" id="3.40.1650.10">
    <property type="entry name" value="RbsD-like domain"/>
    <property type="match status" value="1"/>
</dbReference>